<feature type="coiled-coil region" evidence="1">
    <location>
        <begin position="527"/>
        <end position="557"/>
    </location>
</feature>
<dbReference type="RefSeq" id="WP_380148048.1">
    <property type="nucleotide sequence ID" value="NZ_JBHUOR010000108.1"/>
</dbReference>
<dbReference type="EMBL" id="JBHUOR010000108">
    <property type="protein sequence ID" value="MFD2869265.1"/>
    <property type="molecule type" value="Genomic_DNA"/>
</dbReference>
<reference evidence="5" key="1">
    <citation type="journal article" date="2019" name="Int. J. Syst. Evol. Microbiol.">
        <title>The Global Catalogue of Microorganisms (GCM) 10K type strain sequencing project: providing services to taxonomists for standard genome sequencing and annotation.</title>
        <authorList>
            <consortium name="The Broad Institute Genomics Platform"/>
            <consortium name="The Broad Institute Genome Sequencing Center for Infectious Disease"/>
            <person name="Wu L."/>
            <person name="Ma J."/>
        </authorList>
    </citation>
    <scope>NUCLEOTIDE SEQUENCE [LARGE SCALE GENOMIC DNA]</scope>
    <source>
        <strain evidence="5">KCTC 33522</strain>
    </source>
</reference>
<keyword evidence="5" id="KW-1185">Reference proteome</keyword>
<evidence type="ECO:0000313" key="5">
    <source>
        <dbReference type="Proteomes" id="UP001597568"/>
    </source>
</evidence>
<gene>
    <name evidence="4" type="ORF">ACFSY7_12290</name>
</gene>
<organism evidence="4 5">
    <name type="scientific">Kurthia populi</name>
    <dbReference type="NCBI Taxonomy" id="1562132"/>
    <lineage>
        <taxon>Bacteria</taxon>
        <taxon>Bacillati</taxon>
        <taxon>Bacillota</taxon>
        <taxon>Bacilli</taxon>
        <taxon>Bacillales</taxon>
        <taxon>Caryophanaceae</taxon>
        <taxon>Kurthia</taxon>
    </lineage>
</organism>
<dbReference type="Pfam" id="PF15978">
    <property type="entry name" value="TnsD"/>
    <property type="match status" value="1"/>
</dbReference>
<sequence length="614" mass="71972">MLPFFTNPYPNELLYSAIARYHFYSGNLDCKDTLEELFDSRCVIPSVEIGSYFSVLAEKLGSRYSVESLLANHTIYPYYASFLSKARQQQILQDVLKGGQALYTRLGIVAGSVCKKDGLYYCAECAKVDHAQYGEPYIHREHQLQGINYCPHHEVPLRKYPITMDSRIQYVRFELKHMNLTAIYDVEPYKEIAVAIAKQAYQLLQLPLHELSREIITSKYRVLLRERNFITASNRVRQKELYQAVSSHFPNGFLQCYESELNEVYEYNWLKVLLRNSKRHIHPLRHLFLQNFLQQDIKSLVITSTDKGAFGAGPFPCLNKAASHYKQFIIQNVDVTRDFKKKNLIGTFTCSCGFIYARKHTTDIFKIGRVKAFGEIWLQKLNEFANGNLSIQAMARELGVDSKTIKRYLNGNVELNKYEDSKTVDEQLVWYKHELLEGMKQLPNLSRTQLRRQFQKQYIYIYRHDNAWLAENLPVKQQKQTPTKSVDWIKRDQQYVKQIKVLHNQLLTEEKPIRITRSIIGNRLGILANLERHLNKLQQTKQLLQEITESVRDFQLRRCYKIIDESLENNVPILLWQVQRVAAIKSHHFHEIKPILETYIAMKQDVKNDERTTS</sequence>
<name>A0ABW5Y1Y9_9BACL</name>
<dbReference type="InterPro" id="IPR032750">
    <property type="entry name" value="TnsD_C"/>
</dbReference>
<feature type="domain" description="TniQ" evidence="2">
    <location>
        <begin position="3"/>
        <end position="157"/>
    </location>
</feature>
<evidence type="ECO:0000313" key="4">
    <source>
        <dbReference type="EMBL" id="MFD2869265.1"/>
    </source>
</evidence>
<evidence type="ECO:0000256" key="1">
    <source>
        <dbReference type="SAM" id="Coils"/>
    </source>
</evidence>
<dbReference type="Pfam" id="PF06527">
    <property type="entry name" value="TniQ"/>
    <property type="match status" value="1"/>
</dbReference>
<protein>
    <submittedName>
        <fullName evidence="4">TnsD family transposase</fullName>
    </submittedName>
</protein>
<evidence type="ECO:0000259" key="2">
    <source>
        <dbReference type="Pfam" id="PF06527"/>
    </source>
</evidence>
<proteinExistence type="predicted"/>
<dbReference type="Proteomes" id="UP001597568">
    <property type="component" value="Unassembled WGS sequence"/>
</dbReference>
<keyword evidence="1" id="KW-0175">Coiled coil</keyword>
<evidence type="ECO:0000259" key="3">
    <source>
        <dbReference type="Pfam" id="PF15978"/>
    </source>
</evidence>
<dbReference type="InterPro" id="IPR009492">
    <property type="entry name" value="TniQ"/>
</dbReference>
<comment type="caution">
    <text evidence="4">The sequence shown here is derived from an EMBL/GenBank/DDBJ whole genome shotgun (WGS) entry which is preliminary data.</text>
</comment>
<feature type="domain" description="Transposon Tn7 transposition protein TnsD C-terminal" evidence="3">
    <location>
        <begin position="196"/>
        <end position="544"/>
    </location>
</feature>
<accession>A0ABW5Y1Y9</accession>